<dbReference type="PANTHER" id="PTHR46195">
    <property type="entry name" value="HEAVY METAL-ASSOCIATED ISOPRENYLATED PLANT PROTEIN 7"/>
    <property type="match status" value="1"/>
</dbReference>
<dbReference type="PANTHER" id="PTHR46195:SF12">
    <property type="entry name" value="HEAVY METAL-ASSOCIATED ISOPRENYLATED PLANT PROTEIN 4"/>
    <property type="match status" value="1"/>
</dbReference>
<reference evidence="5" key="3">
    <citation type="submission" date="2015-04" db="UniProtKB">
        <authorList>
            <consortium name="EnsemblPlants"/>
        </authorList>
    </citation>
    <scope>IDENTIFICATION</scope>
</reference>
<name>A0A0D9W8S7_9ORYZ</name>
<dbReference type="eggNOG" id="KOG1603">
    <property type="taxonomic scope" value="Eukaryota"/>
</dbReference>
<dbReference type="SUPFAM" id="SSF55008">
    <property type="entry name" value="HMA, heavy metal-associated domain"/>
    <property type="match status" value="1"/>
</dbReference>
<evidence type="ECO:0000259" key="4">
    <source>
        <dbReference type="PROSITE" id="PS50846"/>
    </source>
</evidence>
<evidence type="ECO:0000256" key="2">
    <source>
        <dbReference type="ARBA" id="ARBA00023289"/>
    </source>
</evidence>
<organism evidence="5 6">
    <name type="scientific">Leersia perrieri</name>
    <dbReference type="NCBI Taxonomy" id="77586"/>
    <lineage>
        <taxon>Eukaryota</taxon>
        <taxon>Viridiplantae</taxon>
        <taxon>Streptophyta</taxon>
        <taxon>Embryophyta</taxon>
        <taxon>Tracheophyta</taxon>
        <taxon>Spermatophyta</taxon>
        <taxon>Magnoliopsida</taxon>
        <taxon>Liliopsida</taxon>
        <taxon>Poales</taxon>
        <taxon>Poaceae</taxon>
        <taxon>BOP clade</taxon>
        <taxon>Oryzoideae</taxon>
        <taxon>Oryzeae</taxon>
        <taxon>Oryzinae</taxon>
        <taxon>Leersia</taxon>
    </lineage>
</organism>
<evidence type="ECO:0000256" key="3">
    <source>
        <dbReference type="ARBA" id="ARBA00024045"/>
    </source>
</evidence>
<reference evidence="5 6" key="1">
    <citation type="submission" date="2012-08" db="EMBL/GenBank/DDBJ databases">
        <title>Oryza genome evolution.</title>
        <authorList>
            <person name="Wing R.A."/>
        </authorList>
    </citation>
    <scope>NUCLEOTIDE SEQUENCE</scope>
</reference>
<dbReference type="PROSITE" id="PS50846">
    <property type="entry name" value="HMA_2"/>
    <property type="match status" value="1"/>
</dbReference>
<keyword evidence="2" id="KW-0636">Prenylation</keyword>
<feature type="domain" description="HMA" evidence="4">
    <location>
        <begin position="97"/>
        <end position="160"/>
    </location>
</feature>
<dbReference type="InterPro" id="IPR044577">
    <property type="entry name" value="HIPP4/7/8/17/18/19"/>
</dbReference>
<dbReference type="AlphaFoldDB" id="A0A0D9W8S7"/>
<dbReference type="STRING" id="77586.A0A0D9W8S7"/>
<dbReference type="HOGENOM" id="CLU_039886_3_1_1"/>
<dbReference type="Pfam" id="PF00403">
    <property type="entry name" value="HMA"/>
    <property type="match status" value="1"/>
</dbReference>
<dbReference type="Gene3D" id="3.30.70.100">
    <property type="match status" value="2"/>
</dbReference>
<dbReference type="GO" id="GO:0046872">
    <property type="term" value="F:metal ion binding"/>
    <property type="evidence" value="ECO:0007669"/>
    <property type="project" value="UniProtKB-KW"/>
</dbReference>
<proteinExistence type="inferred from homology"/>
<sequence length="252" mass="28679">MGGETKAELATAVYKVHVHCKQCADTIVTQFTQYPGAVSLTGVREVKLDGGKVTVKGIGFDAEKLRKKVEKGCRRRVELVPPPKDIVTELKSKKEELKIITVKVPLHCAECAVRVREVLLEHKSIYAAKADLGKNTCVIEGVIEEKKLLEYIYQRTRKYGIIEKVEKKEIIVEEKVEVKKKKEGETKKEEVKVVVKEKVKEVVAPYFIPCTHPHFIDYSHPELHGYKDTVFLHCSHYNQFLSNENPEACSMM</sequence>
<accession>A0A0D9W8S7</accession>
<protein>
    <recommendedName>
        <fullName evidence="4">HMA domain-containing protein</fullName>
    </recommendedName>
</protein>
<comment type="similarity">
    <text evidence="3">Belongs to the HIPP family.</text>
</comment>
<dbReference type="EnsemblPlants" id="LPERR04G19170.1">
    <property type="protein sequence ID" value="LPERR04G19170.1"/>
    <property type="gene ID" value="LPERR04G19170"/>
</dbReference>
<keyword evidence="2" id="KW-0449">Lipoprotein</keyword>
<dbReference type="InterPro" id="IPR006121">
    <property type="entry name" value="HMA_dom"/>
</dbReference>
<evidence type="ECO:0000313" key="5">
    <source>
        <dbReference type="EnsemblPlants" id="LPERR04G19170.1"/>
    </source>
</evidence>
<dbReference type="Proteomes" id="UP000032180">
    <property type="component" value="Chromosome 4"/>
</dbReference>
<evidence type="ECO:0000313" key="6">
    <source>
        <dbReference type="Proteomes" id="UP000032180"/>
    </source>
</evidence>
<reference evidence="6" key="2">
    <citation type="submission" date="2013-12" db="EMBL/GenBank/DDBJ databases">
        <authorList>
            <person name="Yu Y."/>
            <person name="Lee S."/>
            <person name="de Baynast K."/>
            <person name="Wissotski M."/>
            <person name="Liu L."/>
            <person name="Talag J."/>
            <person name="Goicoechea J."/>
            <person name="Angelova A."/>
            <person name="Jetty R."/>
            <person name="Kudrna D."/>
            <person name="Golser W."/>
            <person name="Rivera L."/>
            <person name="Zhang J."/>
            <person name="Wing R."/>
        </authorList>
    </citation>
    <scope>NUCLEOTIDE SEQUENCE</scope>
</reference>
<keyword evidence="1" id="KW-0479">Metal-binding</keyword>
<evidence type="ECO:0000256" key="1">
    <source>
        <dbReference type="ARBA" id="ARBA00022723"/>
    </source>
</evidence>
<dbReference type="Gramene" id="LPERR04G19170.1">
    <property type="protein sequence ID" value="LPERR04G19170.1"/>
    <property type="gene ID" value="LPERR04G19170"/>
</dbReference>
<dbReference type="InterPro" id="IPR036163">
    <property type="entry name" value="HMA_dom_sf"/>
</dbReference>
<keyword evidence="6" id="KW-1185">Reference proteome</keyword>